<feature type="transmembrane region" description="Helical" evidence="1">
    <location>
        <begin position="91"/>
        <end position="109"/>
    </location>
</feature>
<reference evidence="2 3" key="1">
    <citation type="submission" date="2024-03" db="EMBL/GenBank/DDBJ databases">
        <title>Novel species of the genus Variovorax.</title>
        <authorList>
            <person name="Liu Q."/>
            <person name="Xin Y.-H."/>
        </authorList>
    </citation>
    <scope>NUCLEOTIDE SEQUENCE [LARGE SCALE GENOMIC DNA]</scope>
    <source>
        <strain evidence="2 3">KACC 18900</strain>
    </source>
</reference>
<comment type="caution">
    <text evidence="2">The sequence shown here is derived from an EMBL/GenBank/DDBJ whole genome shotgun (WGS) entry which is preliminary data.</text>
</comment>
<keyword evidence="1" id="KW-0472">Membrane</keyword>
<feature type="transmembrane region" description="Helical" evidence="1">
    <location>
        <begin position="273"/>
        <end position="299"/>
    </location>
</feature>
<keyword evidence="1" id="KW-0812">Transmembrane</keyword>
<keyword evidence="1" id="KW-1133">Transmembrane helix</keyword>
<accession>A0ABU8WFS2</accession>
<evidence type="ECO:0000256" key="1">
    <source>
        <dbReference type="SAM" id="Phobius"/>
    </source>
</evidence>
<feature type="transmembrane region" description="Helical" evidence="1">
    <location>
        <begin position="152"/>
        <end position="170"/>
    </location>
</feature>
<feature type="transmembrane region" description="Helical" evidence="1">
    <location>
        <begin position="121"/>
        <end position="140"/>
    </location>
</feature>
<feature type="transmembrane region" description="Helical" evidence="1">
    <location>
        <begin position="9"/>
        <end position="30"/>
    </location>
</feature>
<evidence type="ECO:0000313" key="3">
    <source>
        <dbReference type="Proteomes" id="UP001385892"/>
    </source>
</evidence>
<proteinExistence type="predicted"/>
<organism evidence="2 3">
    <name type="scientific">Variovorax rhizosphaerae</name>
    <dbReference type="NCBI Taxonomy" id="1836200"/>
    <lineage>
        <taxon>Bacteria</taxon>
        <taxon>Pseudomonadati</taxon>
        <taxon>Pseudomonadota</taxon>
        <taxon>Betaproteobacteria</taxon>
        <taxon>Burkholderiales</taxon>
        <taxon>Comamonadaceae</taxon>
        <taxon>Variovorax</taxon>
    </lineage>
</organism>
<dbReference type="EMBL" id="JBBKZT010000001">
    <property type="protein sequence ID" value="MEJ8845750.1"/>
    <property type="molecule type" value="Genomic_DNA"/>
</dbReference>
<keyword evidence="3" id="KW-1185">Reference proteome</keyword>
<evidence type="ECO:0000313" key="2">
    <source>
        <dbReference type="EMBL" id="MEJ8845750.1"/>
    </source>
</evidence>
<name>A0ABU8WFS2_9BURK</name>
<feature type="transmembrane region" description="Helical" evidence="1">
    <location>
        <begin position="42"/>
        <end position="63"/>
    </location>
</feature>
<protein>
    <submittedName>
        <fullName evidence="2">Uncharacterized protein</fullName>
    </submittedName>
</protein>
<sequence>MRYGPSKTILIAVIAAAIAPLILEGIWALYLLGNYRSPSIRWTPIFFEYGLSISTILGLMAWARWSPETYIRAVNSIGWVALGSLSRAQKMATWGLVAVSGFAFLIHLLQIGIGKCAESTVWYWAAICYFDNHVMSFWFLGSHFDAIKILMIELAGLILGMFAGWIYGFWLPPVLFDPPRKELAETLAEWPHGIPRAHIVNTLDFVVREESNSSKWNPQDRDLAQERVKEIVDDFNKDDFEFGVMAVIRLLPLEVQARLTRLFFDPLFPMKRWVLFLSFLVAGAFVLFPIVVRVLLVYFNRLEDKLW</sequence>
<dbReference type="RefSeq" id="WP_340340888.1">
    <property type="nucleotide sequence ID" value="NZ_JBBKZT010000001.1"/>
</dbReference>
<gene>
    <name evidence="2" type="ORF">WKW82_03780</name>
</gene>
<dbReference type="Proteomes" id="UP001385892">
    <property type="component" value="Unassembled WGS sequence"/>
</dbReference>